<keyword evidence="2" id="KW-0805">Transcription regulation</keyword>
<evidence type="ECO:0000313" key="8">
    <source>
        <dbReference type="Proteomes" id="UP000222542"/>
    </source>
</evidence>
<evidence type="ECO:0000256" key="1">
    <source>
        <dbReference type="ARBA" id="ARBA00004123"/>
    </source>
</evidence>
<proteinExistence type="predicted"/>
<comment type="caution">
    <text evidence="7">The sequence shown here is derived from an EMBL/GenBank/DDBJ whole genome shotgun (WGS) entry which is preliminary data.</text>
</comment>
<reference evidence="7 8" key="1">
    <citation type="journal article" date="2014" name="Nat. Genet.">
        <title>Genome sequence of the hot pepper provides insights into the evolution of pungency in Capsicum species.</title>
        <authorList>
            <person name="Kim S."/>
            <person name="Park M."/>
            <person name="Yeom S.I."/>
            <person name="Kim Y.M."/>
            <person name="Lee J.M."/>
            <person name="Lee H.A."/>
            <person name="Seo E."/>
            <person name="Choi J."/>
            <person name="Cheong K."/>
            <person name="Kim K.T."/>
            <person name="Jung K."/>
            <person name="Lee G.W."/>
            <person name="Oh S.K."/>
            <person name="Bae C."/>
            <person name="Kim S.B."/>
            <person name="Lee H.Y."/>
            <person name="Kim S.Y."/>
            <person name="Kim M.S."/>
            <person name="Kang B.C."/>
            <person name="Jo Y.D."/>
            <person name="Yang H.B."/>
            <person name="Jeong H.J."/>
            <person name="Kang W.H."/>
            <person name="Kwon J.K."/>
            <person name="Shin C."/>
            <person name="Lim J.Y."/>
            <person name="Park J.H."/>
            <person name="Huh J.H."/>
            <person name="Kim J.S."/>
            <person name="Kim B.D."/>
            <person name="Cohen O."/>
            <person name="Paran I."/>
            <person name="Suh M.C."/>
            <person name="Lee S.B."/>
            <person name="Kim Y.K."/>
            <person name="Shin Y."/>
            <person name="Noh S.J."/>
            <person name="Park J."/>
            <person name="Seo Y.S."/>
            <person name="Kwon S.Y."/>
            <person name="Kim H.A."/>
            <person name="Park J.M."/>
            <person name="Kim H.J."/>
            <person name="Choi S.B."/>
            <person name="Bosland P.W."/>
            <person name="Reeves G."/>
            <person name="Jo S.H."/>
            <person name="Lee B.W."/>
            <person name="Cho H.T."/>
            <person name="Choi H.S."/>
            <person name="Lee M.S."/>
            <person name="Yu Y."/>
            <person name="Do Choi Y."/>
            <person name="Park B.S."/>
            <person name="van Deynze A."/>
            <person name="Ashrafi H."/>
            <person name="Hill T."/>
            <person name="Kim W.T."/>
            <person name="Pai H.S."/>
            <person name="Ahn H.K."/>
            <person name="Yeam I."/>
            <person name="Giovannoni J.J."/>
            <person name="Rose J.K."/>
            <person name="Sorensen I."/>
            <person name="Lee S.J."/>
            <person name="Kim R.W."/>
            <person name="Choi I.Y."/>
            <person name="Choi B.S."/>
            <person name="Lim J.S."/>
            <person name="Lee Y.H."/>
            <person name="Choi D."/>
        </authorList>
    </citation>
    <scope>NUCLEOTIDE SEQUENCE [LARGE SCALE GENOMIC DNA]</scope>
    <source>
        <strain evidence="8">cv. CM334</strain>
    </source>
</reference>
<dbReference type="Gene3D" id="3.40.1810.10">
    <property type="entry name" value="Transcription factor, MADS-box"/>
    <property type="match status" value="1"/>
</dbReference>
<name>A0A2G2ZJV4_CAPAN</name>
<gene>
    <name evidence="7" type="ORF">T459_15278</name>
</gene>
<comment type="subcellular location">
    <subcellularLocation>
        <location evidence="1">Nucleus</location>
    </subcellularLocation>
</comment>
<dbReference type="SUPFAM" id="SSF55455">
    <property type="entry name" value="SRF-like"/>
    <property type="match status" value="1"/>
</dbReference>
<organism evidence="7 8">
    <name type="scientific">Capsicum annuum</name>
    <name type="common">Capsicum pepper</name>
    <dbReference type="NCBI Taxonomy" id="4072"/>
    <lineage>
        <taxon>Eukaryota</taxon>
        <taxon>Viridiplantae</taxon>
        <taxon>Streptophyta</taxon>
        <taxon>Embryophyta</taxon>
        <taxon>Tracheophyta</taxon>
        <taxon>Spermatophyta</taxon>
        <taxon>Magnoliopsida</taxon>
        <taxon>eudicotyledons</taxon>
        <taxon>Gunneridae</taxon>
        <taxon>Pentapetalae</taxon>
        <taxon>asterids</taxon>
        <taxon>lamiids</taxon>
        <taxon>Solanales</taxon>
        <taxon>Solanaceae</taxon>
        <taxon>Solanoideae</taxon>
        <taxon>Capsiceae</taxon>
        <taxon>Capsicum</taxon>
    </lineage>
</organism>
<dbReference type="EMBL" id="AYRZ02000005">
    <property type="protein sequence ID" value="PHT82263.1"/>
    <property type="molecule type" value="Genomic_DNA"/>
</dbReference>
<dbReference type="AlphaFoldDB" id="A0A2G2ZJV4"/>
<evidence type="ECO:0000313" key="7">
    <source>
        <dbReference type="EMBL" id="PHT82263.1"/>
    </source>
</evidence>
<accession>A0A2G2ZJV4</accession>
<protein>
    <recommendedName>
        <fullName evidence="6">MADS-box domain-containing protein</fullName>
    </recommendedName>
</protein>
<dbReference type="PROSITE" id="PS50066">
    <property type="entry name" value="MADS_BOX_2"/>
    <property type="match status" value="1"/>
</dbReference>
<feature type="domain" description="MADS-box" evidence="6">
    <location>
        <begin position="1"/>
        <end position="30"/>
    </location>
</feature>
<evidence type="ECO:0000256" key="5">
    <source>
        <dbReference type="ARBA" id="ARBA00023242"/>
    </source>
</evidence>
<dbReference type="Gramene" id="PHT82263">
    <property type="protein sequence ID" value="PHT82263"/>
    <property type="gene ID" value="T459_15278"/>
</dbReference>
<evidence type="ECO:0000256" key="2">
    <source>
        <dbReference type="ARBA" id="ARBA00023015"/>
    </source>
</evidence>
<evidence type="ECO:0000256" key="4">
    <source>
        <dbReference type="ARBA" id="ARBA00023163"/>
    </source>
</evidence>
<evidence type="ECO:0000259" key="6">
    <source>
        <dbReference type="PROSITE" id="PS50066"/>
    </source>
</evidence>
<dbReference type="Pfam" id="PF00319">
    <property type="entry name" value="SRF-TF"/>
    <property type="match status" value="1"/>
</dbReference>
<dbReference type="GO" id="GO:0000981">
    <property type="term" value="F:DNA-binding transcription factor activity, RNA polymerase II-specific"/>
    <property type="evidence" value="ECO:0000318"/>
    <property type="project" value="GO_Central"/>
</dbReference>
<keyword evidence="5" id="KW-0539">Nucleus</keyword>
<keyword evidence="4" id="KW-0804">Transcription</keyword>
<keyword evidence="8" id="KW-1185">Reference proteome</keyword>
<dbReference type="GO" id="GO:0005634">
    <property type="term" value="C:nucleus"/>
    <property type="evidence" value="ECO:0007669"/>
    <property type="project" value="UniProtKB-SubCell"/>
</dbReference>
<evidence type="ECO:0000256" key="3">
    <source>
        <dbReference type="ARBA" id="ARBA00023125"/>
    </source>
</evidence>
<dbReference type="InterPro" id="IPR002100">
    <property type="entry name" value="TF_MADSbox"/>
</dbReference>
<keyword evidence="3" id="KW-0238">DNA-binding</keyword>
<dbReference type="InterPro" id="IPR036879">
    <property type="entry name" value="TF_MADSbox_sf"/>
</dbReference>
<dbReference type="GO" id="GO:0046983">
    <property type="term" value="F:protein dimerization activity"/>
    <property type="evidence" value="ECO:0007669"/>
    <property type="project" value="InterPro"/>
</dbReference>
<reference evidence="7 8" key="2">
    <citation type="journal article" date="2017" name="Genome Biol.">
        <title>New reference genome sequences of hot pepper reveal the massive evolution of plant disease-resistance genes by retroduplication.</title>
        <authorList>
            <person name="Kim S."/>
            <person name="Park J."/>
            <person name="Yeom S.I."/>
            <person name="Kim Y.M."/>
            <person name="Seo E."/>
            <person name="Kim K.T."/>
            <person name="Kim M.S."/>
            <person name="Lee J.M."/>
            <person name="Cheong K."/>
            <person name="Shin H.S."/>
            <person name="Kim S.B."/>
            <person name="Han K."/>
            <person name="Lee J."/>
            <person name="Park M."/>
            <person name="Lee H.A."/>
            <person name="Lee H.Y."/>
            <person name="Lee Y."/>
            <person name="Oh S."/>
            <person name="Lee J.H."/>
            <person name="Choi E."/>
            <person name="Choi E."/>
            <person name="Lee S.E."/>
            <person name="Jeon J."/>
            <person name="Kim H."/>
            <person name="Choi G."/>
            <person name="Song H."/>
            <person name="Lee J."/>
            <person name="Lee S.C."/>
            <person name="Kwon J.K."/>
            <person name="Lee H.Y."/>
            <person name="Koo N."/>
            <person name="Hong Y."/>
            <person name="Kim R.W."/>
            <person name="Kang W.H."/>
            <person name="Huh J.H."/>
            <person name="Kang B.C."/>
            <person name="Yang T.J."/>
            <person name="Lee Y.H."/>
            <person name="Bennetzen J.L."/>
            <person name="Choi D."/>
        </authorList>
    </citation>
    <scope>NUCLEOTIDE SEQUENCE [LARGE SCALE GENOMIC DNA]</scope>
    <source>
        <strain evidence="8">cv. CM334</strain>
    </source>
</reference>
<dbReference type="GO" id="GO:0000978">
    <property type="term" value="F:RNA polymerase II cis-regulatory region sequence-specific DNA binding"/>
    <property type="evidence" value="ECO:0000318"/>
    <property type="project" value="GO_Central"/>
</dbReference>
<dbReference type="GO" id="GO:0006357">
    <property type="term" value="P:regulation of transcription by RNA polymerase II"/>
    <property type="evidence" value="ECO:0000318"/>
    <property type="project" value="GO_Central"/>
</dbReference>
<dbReference type="Proteomes" id="UP000222542">
    <property type="component" value="Unassembled WGS sequence"/>
</dbReference>
<dbReference type="SMR" id="A0A2G2ZJV4"/>
<sequence>MDLSEKIASLIKSAKELSILCNVVVALIIMCPGKTTPITWPKEIDVRNALTRFESYSEYERSKKFDEHKKYLSRKLDEQKKKKKN</sequence>